<name>A0ABN7W4R5_GIGMA</name>
<evidence type="ECO:0000256" key="1">
    <source>
        <dbReference type="SAM" id="MobiDB-lite"/>
    </source>
</evidence>
<organism evidence="2 3">
    <name type="scientific">Gigaspora margarita</name>
    <dbReference type="NCBI Taxonomy" id="4874"/>
    <lineage>
        <taxon>Eukaryota</taxon>
        <taxon>Fungi</taxon>
        <taxon>Fungi incertae sedis</taxon>
        <taxon>Mucoromycota</taxon>
        <taxon>Glomeromycotina</taxon>
        <taxon>Glomeromycetes</taxon>
        <taxon>Diversisporales</taxon>
        <taxon>Gigasporaceae</taxon>
        <taxon>Gigaspora</taxon>
    </lineage>
</organism>
<dbReference type="EMBL" id="CAJVQB010030376">
    <property type="protein sequence ID" value="CAG8815455.1"/>
    <property type="molecule type" value="Genomic_DNA"/>
</dbReference>
<feature type="compositionally biased region" description="Basic and acidic residues" evidence="1">
    <location>
        <begin position="126"/>
        <end position="137"/>
    </location>
</feature>
<comment type="caution">
    <text evidence="2">The sequence shown here is derived from an EMBL/GenBank/DDBJ whole genome shotgun (WGS) entry which is preliminary data.</text>
</comment>
<accession>A0ABN7W4R5</accession>
<sequence length="137" mass="15775">TLFTKELITIEDVDLLVSLNDLLIDLEPTSSVGIEPETETKNFTYMESQFLQLLLDIFTIIHHELEYIGGQKNYEHQQQMFVLLGYNEQEENSLLCALQKNNKKNPESLNVMPKHGHLRASQSSLHLKDSQFKAKSL</sequence>
<evidence type="ECO:0000313" key="3">
    <source>
        <dbReference type="Proteomes" id="UP000789901"/>
    </source>
</evidence>
<keyword evidence="3" id="KW-1185">Reference proteome</keyword>
<feature type="non-terminal residue" evidence="2">
    <location>
        <position position="1"/>
    </location>
</feature>
<gene>
    <name evidence="2" type="ORF">GMARGA_LOCUS26295</name>
</gene>
<evidence type="ECO:0000313" key="2">
    <source>
        <dbReference type="EMBL" id="CAG8815455.1"/>
    </source>
</evidence>
<feature type="region of interest" description="Disordered" evidence="1">
    <location>
        <begin position="118"/>
        <end position="137"/>
    </location>
</feature>
<proteinExistence type="predicted"/>
<protein>
    <submittedName>
        <fullName evidence="2">11558_t:CDS:1</fullName>
    </submittedName>
</protein>
<reference evidence="2 3" key="1">
    <citation type="submission" date="2021-06" db="EMBL/GenBank/DDBJ databases">
        <authorList>
            <person name="Kallberg Y."/>
            <person name="Tangrot J."/>
            <person name="Rosling A."/>
        </authorList>
    </citation>
    <scope>NUCLEOTIDE SEQUENCE [LARGE SCALE GENOMIC DNA]</scope>
    <source>
        <strain evidence="2 3">120-4 pot B 10/14</strain>
    </source>
</reference>
<dbReference type="Proteomes" id="UP000789901">
    <property type="component" value="Unassembled WGS sequence"/>
</dbReference>